<feature type="domain" description="WRKY19-like zinc finger" evidence="2">
    <location>
        <begin position="248"/>
        <end position="271"/>
    </location>
</feature>
<dbReference type="PANTHER" id="PTHR31827">
    <property type="entry name" value="EMB|CAB89363.1"/>
    <property type="match status" value="1"/>
</dbReference>
<organism evidence="3 4">
    <name type="scientific">Aphanomyces astaci</name>
    <name type="common">Crayfish plague agent</name>
    <dbReference type="NCBI Taxonomy" id="112090"/>
    <lineage>
        <taxon>Eukaryota</taxon>
        <taxon>Sar</taxon>
        <taxon>Stramenopiles</taxon>
        <taxon>Oomycota</taxon>
        <taxon>Saprolegniomycetes</taxon>
        <taxon>Saprolegniales</taxon>
        <taxon>Verrucalvaceae</taxon>
        <taxon>Aphanomyces</taxon>
    </lineage>
</organism>
<evidence type="ECO:0000313" key="3">
    <source>
        <dbReference type="EMBL" id="RHZ05383.1"/>
    </source>
</evidence>
<feature type="compositionally biased region" description="Polar residues" evidence="1">
    <location>
        <begin position="120"/>
        <end position="153"/>
    </location>
</feature>
<feature type="region of interest" description="Disordered" evidence="1">
    <location>
        <begin position="109"/>
        <end position="167"/>
    </location>
</feature>
<dbReference type="EMBL" id="QUTH01007125">
    <property type="protein sequence ID" value="RHZ05383.1"/>
    <property type="molecule type" value="Genomic_DNA"/>
</dbReference>
<sequence length="319" mass="34794">MYVLYVRSVLSAEKDTTIHSARESMSGAPVQVLPLDDGAKAGDVQITSSVPVEAMEASPDVHTVAMSMLILKNTALERTAATGVHVSPNHSKNDDFHAGEHIVSGQVSPSFHRSTEASHAANSPSWDESTTDDQSNTWEQSQLYTPTQLQASAVSMEETKAKEKSRRRYAKRSPVFVFCQVSGCTKAATNVTKGLCTSHFKERTEDTPSHDRHTLSMREKVGDLFVCTYPECTKGARSKGLCKRHGGGKRCSVFDCPRSDQGGGLCIKHGGGKQPFSTFHVVYGTDKCDDDRTAVWGRRMQEFVPVPRIVQAARWGSGG</sequence>
<dbReference type="AlphaFoldDB" id="A0A3R6XC15"/>
<dbReference type="Pfam" id="PF24906">
    <property type="entry name" value="Zf_WRKY19"/>
    <property type="match status" value="2"/>
</dbReference>
<gene>
    <name evidence="3" type="ORF">DYB37_001189</name>
</gene>
<feature type="domain" description="WRKY19-like zinc finger" evidence="2">
    <location>
        <begin position="227"/>
        <end position="247"/>
    </location>
</feature>
<protein>
    <recommendedName>
        <fullName evidence="2">WRKY19-like zinc finger domain-containing protein</fullName>
    </recommendedName>
</protein>
<reference evidence="3 4" key="1">
    <citation type="submission" date="2018-08" db="EMBL/GenBank/DDBJ databases">
        <title>Aphanomyces genome sequencing and annotation.</title>
        <authorList>
            <person name="Minardi D."/>
            <person name="Oidtmann B."/>
            <person name="Van Der Giezen M."/>
            <person name="Studholme D.J."/>
        </authorList>
    </citation>
    <scope>NUCLEOTIDE SEQUENCE [LARGE SCALE GENOMIC DNA]</scope>
    <source>
        <strain evidence="3 4">Da</strain>
    </source>
</reference>
<evidence type="ECO:0000313" key="4">
    <source>
        <dbReference type="Proteomes" id="UP000285430"/>
    </source>
</evidence>
<dbReference type="VEuPathDB" id="FungiDB:H257_03695"/>
<name>A0A3R6XC15_APHAT</name>
<evidence type="ECO:0000259" key="2">
    <source>
        <dbReference type="Pfam" id="PF24906"/>
    </source>
</evidence>
<accession>A0A3R6XC15</accession>
<dbReference type="Proteomes" id="UP000285430">
    <property type="component" value="Unassembled WGS sequence"/>
</dbReference>
<dbReference type="PANTHER" id="PTHR31827:SF1">
    <property type="entry name" value="EMB|CAB89363.1"/>
    <property type="match status" value="1"/>
</dbReference>
<proteinExistence type="predicted"/>
<dbReference type="InterPro" id="IPR056866">
    <property type="entry name" value="Znf_WRKY19"/>
</dbReference>
<comment type="caution">
    <text evidence="3">The sequence shown here is derived from an EMBL/GenBank/DDBJ whole genome shotgun (WGS) entry which is preliminary data.</text>
</comment>
<evidence type="ECO:0000256" key="1">
    <source>
        <dbReference type="SAM" id="MobiDB-lite"/>
    </source>
</evidence>